<evidence type="ECO:0000256" key="1">
    <source>
        <dbReference type="ARBA" id="ARBA00001947"/>
    </source>
</evidence>
<evidence type="ECO:0000256" key="3">
    <source>
        <dbReference type="ARBA" id="ARBA00022670"/>
    </source>
</evidence>
<dbReference type="Gene3D" id="1.10.1380.10">
    <property type="entry name" value="Neutral endopeptidase , domain2"/>
    <property type="match status" value="1"/>
</dbReference>
<feature type="non-terminal residue" evidence="10">
    <location>
        <position position="1"/>
    </location>
</feature>
<evidence type="ECO:0000256" key="7">
    <source>
        <dbReference type="ARBA" id="ARBA00023049"/>
    </source>
</evidence>
<dbReference type="GO" id="GO:0046872">
    <property type="term" value="F:metal ion binding"/>
    <property type="evidence" value="ECO:0007669"/>
    <property type="project" value="UniProtKB-KW"/>
</dbReference>
<dbReference type="Gene3D" id="3.40.390.10">
    <property type="entry name" value="Collagenase (Catalytic Domain)"/>
    <property type="match status" value="1"/>
</dbReference>
<dbReference type="EMBL" id="JAADYS010003174">
    <property type="protein sequence ID" value="KAF4449883.1"/>
    <property type="molecule type" value="Genomic_DNA"/>
</dbReference>
<dbReference type="Pfam" id="PF01431">
    <property type="entry name" value="Peptidase_M13"/>
    <property type="match status" value="1"/>
</dbReference>
<keyword evidence="6" id="KW-0862">Zinc</keyword>
<dbReference type="Pfam" id="PF05649">
    <property type="entry name" value="Peptidase_M13_N"/>
    <property type="match status" value="1"/>
</dbReference>
<evidence type="ECO:0000256" key="4">
    <source>
        <dbReference type="ARBA" id="ARBA00022723"/>
    </source>
</evidence>
<dbReference type="PROSITE" id="PS51885">
    <property type="entry name" value="NEPRILYSIN"/>
    <property type="match status" value="1"/>
</dbReference>
<dbReference type="PANTHER" id="PTHR11733">
    <property type="entry name" value="ZINC METALLOPROTEASE FAMILY M13 NEPRILYSIN-RELATED"/>
    <property type="match status" value="1"/>
</dbReference>
<organism evidence="10 11">
    <name type="scientific">Fusarium albosuccineum</name>
    <dbReference type="NCBI Taxonomy" id="1237068"/>
    <lineage>
        <taxon>Eukaryota</taxon>
        <taxon>Fungi</taxon>
        <taxon>Dikarya</taxon>
        <taxon>Ascomycota</taxon>
        <taxon>Pezizomycotina</taxon>
        <taxon>Sordariomycetes</taxon>
        <taxon>Hypocreomycetidae</taxon>
        <taxon>Hypocreales</taxon>
        <taxon>Nectriaceae</taxon>
        <taxon>Fusarium</taxon>
        <taxon>Fusarium decemcellulare species complex</taxon>
    </lineage>
</organism>
<keyword evidence="7" id="KW-0482">Metalloprotease</keyword>
<evidence type="ECO:0000256" key="2">
    <source>
        <dbReference type="ARBA" id="ARBA00007357"/>
    </source>
</evidence>
<evidence type="ECO:0000256" key="6">
    <source>
        <dbReference type="ARBA" id="ARBA00022833"/>
    </source>
</evidence>
<dbReference type="OrthoDB" id="6475849at2759"/>
<protein>
    <submittedName>
        <fullName evidence="10">Endothelin-converting enzyme 1</fullName>
    </submittedName>
</protein>
<dbReference type="PANTHER" id="PTHR11733:SF167">
    <property type="entry name" value="FI17812P1-RELATED"/>
    <property type="match status" value="1"/>
</dbReference>
<evidence type="ECO:0000313" key="10">
    <source>
        <dbReference type="EMBL" id="KAF4449883.1"/>
    </source>
</evidence>
<feature type="domain" description="Peptidase M13 N-terminal" evidence="9">
    <location>
        <begin position="33"/>
        <end position="454"/>
    </location>
</feature>
<evidence type="ECO:0000259" key="8">
    <source>
        <dbReference type="Pfam" id="PF01431"/>
    </source>
</evidence>
<dbReference type="SUPFAM" id="SSF55486">
    <property type="entry name" value="Metalloproteases ('zincins'), catalytic domain"/>
    <property type="match status" value="1"/>
</dbReference>
<dbReference type="GO" id="GO:0004222">
    <property type="term" value="F:metalloendopeptidase activity"/>
    <property type="evidence" value="ECO:0007669"/>
    <property type="project" value="InterPro"/>
</dbReference>
<keyword evidence="11" id="KW-1185">Reference proteome</keyword>
<dbReference type="PRINTS" id="PR00786">
    <property type="entry name" value="NEPRILYSIN"/>
</dbReference>
<keyword evidence="5" id="KW-0378">Hydrolase</keyword>
<evidence type="ECO:0000259" key="9">
    <source>
        <dbReference type="Pfam" id="PF05649"/>
    </source>
</evidence>
<dbReference type="AlphaFoldDB" id="A0A8H4NY51"/>
<dbReference type="InterPro" id="IPR024079">
    <property type="entry name" value="MetalloPept_cat_dom_sf"/>
</dbReference>
<dbReference type="Proteomes" id="UP000554235">
    <property type="component" value="Unassembled WGS sequence"/>
</dbReference>
<feature type="domain" description="Peptidase M13 C-terminal" evidence="8">
    <location>
        <begin position="514"/>
        <end position="676"/>
    </location>
</feature>
<comment type="caution">
    <text evidence="10">The sequence shown here is derived from an EMBL/GenBank/DDBJ whole genome shotgun (WGS) entry which is preliminary data.</text>
</comment>
<dbReference type="InterPro" id="IPR000718">
    <property type="entry name" value="Peptidase_M13"/>
</dbReference>
<comment type="similarity">
    <text evidence="2">Belongs to the peptidase M13 family.</text>
</comment>
<keyword evidence="4" id="KW-0479">Metal-binding</keyword>
<dbReference type="InterPro" id="IPR008753">
    <property type="entry name" value="Peptidase_M13_N"/>
</dbReference>
<evidence type="ECO:0000313" key="11">
    <source>
        <dbReference type="Proteomes" id="UP000554235"/>
    </source>
</evidence>
<dbReference type="GO" id="GO:0005886">
    <property type="term" value="C:plasma membrane"/>
    <property type="evidence" value="ECO:0007669"/>
    <property type="project" value="TreeGrafter"/>
</dbReference>
<evidence type="ECO:0000256" key="5">
    <source>
        <dbReference type="ARBA" id="ARBA00022801"/>
    </source>
</evidence>
<gene>
    <name evidence="10" type="ORF">FALBO_16578</name>
</gene>
<dbReference type="GO" id="GO:0016485">
    <property type="term" value="P:protein processing"/>
    <property type="evidence" value="ECO:0007669"/>
    <property type="project" value="TreeGrafter"/>
</dbReference>
<keyword evidence="3" id="KW-0645">Protease</keyword>
<proteinExistence type="inferred from homology"/>
<dbReference type="InterPro" id="IPR042089">
    <property type="entry name" value="Peptidase_M13_dom_2"/>
</dbReference>
<name>A0A8H4NY51_9HYPO</name>
<dbReference type="InterPro" id="IPR018497">
    <property type="entry name" value="Peptidase_M13_C"/>
</dbReference>
<dbReference type="CDD" id="cd08662">
    <property type="entry name" value="M13"/>
    <property type="match status" value="1"/>
</dbReference>
<accession>A0A8H4NY51</accession>
<comment type="cofactor">
    <cofactor evidence="1">
        <name>Zn(2+)</name>
        <dbReference type="ChEBI" id="CHEBI:29105"/>
    </cofactor>
</comment>
<sequence>MPPTSSLCTTPACIRIAEDIIGNLALNYTEIDPCTDFDQYVCGNFDSRHDIPAGAKQIDTIGVTGASVASANRRILEGLYPSGEDAGWITVNLTQEQTKADMENFEKMQETYQACMNYTAQEEEGLDTLKAFVESIVHLFPATQKSDNNTEHLSTAFGKTLALFESLGIETTQRILFSQNVYDPDELVLIFSAPTNEDLPTTEGNAVEYGELGAALLAAVHPANLTKERATSLMASVVKLEFKMRETLLLAQKNESNTAGASIPLELIQKHAPLLNYEYVIKQLAPKDYKAENVTMSFPSYYANLSEILSETPAEVIQSFFVWKAISALSIYVETDLTNAYNNFLKRQEGYDTESLAPRWQRCVSFVNNGAEWTQVNPTKAEGLIGPSGLTWILSRFFVDKYFPPKAKELTSQLIKSLEAAFVERIETRDWATDKVKKAAAEKARAMGNKISLPTEPDVVDPIAIKEYYDGVEISPILAVNALALAKLHVAKRWAALGKPFNREQFKFSTLTINAYQDRQLNDMVLLAGFQQFPLYDVGFPSYLLYGGMGSVVGHEITHGFDNVGRLVDQTGKVATWWDEESIAAFENKSKCFVEQYDKFTITAANGTKVPVDGNFTLAENIADAGGVVSSYEAWKKWESENGKAKNLPGLEKFINDQLFFVKWGQVWCGNIKPEEK</sequence>
<reference evidence="10 11" key="1">
    <citation type="submission" date="2020-01" db="EMBL/GenBank/DDBJ databases">
        <title>Identification and distribution of gene clusters putatively required for synthesis of sphingolipid metabolism inhibitors in phylogenetically diverse species of the filamentous fungus Fusarium.</title>
        <authorList>
            <person name="Kim H.-S."/>
            <person name="Busman M."/>
            <person name="Brown D.W."/>
            <person name="Divon H."/>
            <person name="Uhlig S."/>
            <person name="Proctor R.H."/>
        </authorList>
    </citation>
    <scope>NUCLEOTIDE SEQUENCE [LARGE SCALE GENOMIC DNA]</scope>
    <source>
        <strain evidence="10 11">NRRL 20459</strain>
    </source>
</reference>